<evidence type="ECO:0000259" key="5">
    <source>
        <dbReference type="PROSITE" id="PS01124"/>
    </source>
</evidence>
<dbReference type="SMART" id="SM00448">
    <property type="entry name" value="REC"/>
    <property type="match status" value="1"/>
</dbReference>
<evidence type="ECO:0000256" key="3">
    <source>
        <dbReference type="ARBA" id="ARBA00023163"/>
    </source>
</evidence>
<evidence type="ECO:0000256" key="2">
    <source>
        <dbReference type="ARBA" id="ARBA00023125"/>
    </source>
</evidence>
<feature type="domain" description="Response regulatory" evidence="6">
    <location>
        <begin position="6"/>
        <end position="123"/>
    </location>
</feature>
<dbReference type="InterPro" id="IPR001789">
    <property type="entry name" value="Sig_transdc_resp-reg_receiver"/>
</dbReference>
<dbReference type="Gene3D" id="3.40.50.2300">
    <property type="match status" value="1"/>
</dbReference>
<dbReference type="PROSITE" id="PS01124">
    <property type="entry name" value="HTH_ARAC_FAMILY_2"/>
    <property type="match status" value="1"/>
</dbReference>
<dbReference type="PROSITE" id="PS00041">
    <property type="entry name" value="HTH_ARAC_FAMILY_1"/>
    <property type="match status" value="1"/>
</dbReference>
<dbReference type="PANTHER" id="PTHR43280:SF2">
    <property type="entry name" value="HTH-TYPE TRANSCRIPTIONAL REGULATOR EXSA"/>
    <property type="match status" value="1"/>
</dbReference>
<evidence type="ECO:0000313" key="8">
    <source>
        <dbReference type="Proteomes" id="UP000681526"/>
    </source>
</evidence>
<dbReference type="PRINTS" id="PR00032">
    <property type="entry name" value="HTHARAC"/>
</dbReference>
<dbReference type="CDD" id="cd17536">
    <property type="entry name" value="REC_YesN-like"/>
    <property type="match status" value="1"/>
</dbReference>
<dbReference type="Pfam" id="PF00072">
    <property type="entry name" value="Response_reg"/>
    <property type="match status" value="1"/>
</dbReference>
<dbReference type="InterPro" id="IPR018062">
    <property type="entry name" value="HTH_AraC-typ_CS"/>
</dbReference>
<dbReference type="PROSITE" id="PS50110">
    <property type="entry name" value="RESPONSE_REGULATORY"/>
    <property type="match status" value="1"/>
</dbReference>
<accession>A0ABM8UZ24</accession>
<dbReference type="SUPFAM" id="SSF52172">
    <property type="entry name" value="CheY-like"/>
    <property type="match status" value="1"/>
</dbReference>
<keyword evidence="3" id="KW-0804">Transcription</keyword>
<evidence type="ECO:0000313" key="7">
    <source>
        <dbReference type="EMBL" id="CAG5076168.1"/>
    </source>
</evidence>
<keyword evidence="1" id="KW-0805">Transcription regulation</keyword>
<keyword evidence="8" id="KW-1185">Reference proteome</keyword>
<dbReference type="PANTHER" id="PTHR43280">
    <property type="entry name" value="ARAC-FAMILY TRANSCRIPTIONAL REGULATOR"/>
    <property type="match status" value="1"/>
</dbReference>
<dbReference type="EMBL" id="CAJRAY010000001">
    <property type="protein sequence ID" value="CAG5076168.1"/>
    <property type="molecule type" value="Genomic_DNA"/>
</dbReference>
<reference evidence="7 8" key="1">
    <citation type="submission" date="2021-04" db="EMBL/GenBank/DDBJ databases">
        <authorList>
            <person name="Rakotoarivonina H."/>
        </authorList>
    </citation>
    <scope>NUCLEOTIDE SEQUENCE [LARGE SCALE GENOMIC DNA]</scope>
    <source>
        <strain evidence="7 8">XE</strain>
    </source>
</reference>
<feature type="modified residue" description="4-aspartylphosphate" evidence="4">
    <location>
        <position position="58"/>
    </location>
</feature>
<protein>
    <submittedName>
        <fullName evidence="7">Two component transcriptional regulator, AraC family protein, Nitrogen regulation protein NR(I)</fullName>
    </submittedName>
</protein>
<keyword evidence="2" id="KW-0238">DNA-binding</keyword>
<evidence type="ECO:0000256" key="4">
    <source>
        <dbReference type="PROSITE-ProRule" id="PRU00169"/>
    </source>
</evidence>
<name>A0ABM8UZ24_THEXY</name>
<proteinExistence type="predicted"/>
<dbReference type="SUPFAM" id="SSF46689">
    <property type="entry name" value="Homeodomain-like"/>
    <property type="match status" value="2"/>
</dbReference>
<dbReference type="Pfam" id="PF12833">
    <property type="entry name" value="HTH_18"/>
    <property type="match status" value="1"/>
</dbReference>
<keyword evidence="4" id="KW-0597">Phosphoprotein</keyword>
<comment type="caution">
    <text evidence="7">The sequence shown here is derived from an EMBL/GenBank/DDBJ whole genome shotgun (WGS) entry which is preliminary data.</text>
</comment>
<dbReference type="InterPro" id="IPR020449">
    <property type="entry name" value="Tscrpt_reg_AraC-type_HTH"/>
</dbReference>
<evidence type="ECO:0000259" key="6">
    <source>
        <dbReference type="PROSITE" id="PS50110"/>
    </source>
</evidence>
<evidence type="ECO:0000256" key="1">
    <source>
        <dbReference type="ARBA" id="ARBA00023015"/>
    </source>
</evidence>
<organism evidence="7 8">
    <name type="scientific">Thermobacillus xylanilyticus</name>
    <dbReference type="NCBI Taxonomy" id="76633"/>
    <lineage>
        <taxon>Bacteria</taxon>
        <taxon>Bacillati</taxon>
        <taxon>Bacillota</taxon>
        <taxon>Bacilli</taxon>
        <taxon>Bacillales</taxon>
        <taxon>Paenibacillaceae</taxon>
        <taxon>Thermobacillus</taxon>
    </lineage>
</organism>
<feature type="domain" description="HTH araC/xylS-type" evidence="5">
    <location>
        <begin position="441"/>
        <end position="539"/>
    </location>
</feature>
<dbReference type="SMART" id="SM00342">
    <property type="entry name" value="HTH_ARAC"/>
    <property type="match status" value="1"/>
</dbReference>
<dbReference type="Proteomes" id="UP000681526">
    <property type="component" value="Unassembled WGS sequence"/>
</dbReference>
<dbReference type="InterPro" id="IPR009057">
    <property type="entry name" value="Homeodomain-like_sf"/>
</dbReference>
<dbReference type="InterPro" id="IPR018060">
    <property type="entry name" value="HTH_AraC"/>
</dbReference>
<dbReference type="InterPro" id="IPR011006">
    <property type="entry name" value="CheY-like_superfamily"/>
</dbReference>
<sequence>MMAMIRALIIEDEQPSREAIKLLGNWEKYGIAEIDEAENGREGLRLVAARRPDLLLVDMKMPEMDGVEFLRRVSAEHPECVCIVISGYDDFEYARTAILSGAIDYLLKPINRHDLNEALAKAAALIGRRKREAGERIDQGIALNLSLPKLKETVFLRLVEDAGGVTPTHLSVIGADKPAEYQVAVFCLLNMTQVRREKFKGDTELFRFAVANLLNELELDGVNCFSFANPKSAREFILVLTLDPARPHGLRPDIEGLLKEGLDRLEKWLHLVASGGVGRPVQSHTQIRDSYLAARDLAWSANLAETAHRPIWAASAAEQGSPPPLIGRMPLIRHGLEEGNAAYAAAVVSDYVAEIRKAGRLSLAAADRLLDDFATLLHELALDLGVPNGWQPDMRSAGHDPDMPYDLTSLKQFESAMQDLLADFADYVRRTVKSAARFHVSDIKAYIDQHYNESIRIHTFTEKYYLSREYLMKQFKQAYGMGIYEYVQKVRMEKAAELLRDPELKIQDVSDLVGFKDKNYFSKAFKNHFGLSPTEYRSKEQNATFLP</sequence>
<dbReference type="Gene3D" id="1.10.10.60">
    <property type="entry name" value="Homeodomain-like"/>
    <property type="match status" value="2"/>
</dbReference>
<gene>
    <name evidence="7" type="primary">txxe 3840-ntrC</name>
    <name evidence="7" type="ORF">TXXE_00110</name>
</gene>